<evidence type="ECO:0000313" key="2">
    <source>
        <dbReference type="EMBL" id="VDC22456.1"/>
    </source>
</evidence>
<dbReference type="InterPro" id="IPR003646">
    <property type="entry name" value="SH3-like_bac-type"/>
</dbReference>
<dbReference type="PROSITE" id="PS51781">
    <property type="entry name" value="SH3B"/>
    <property type="match status" value="1"/>
</dbReference>
<dbReference type="Proteomes" id="UP000277498">
    <property type="component" value="Unassembled WGS sequence"/>
</dbReference>
<dbReference type="Pfam" id="PF08239">
    <property type="entry name" value="SH3_3"/>
    <property type="match status" value="1"/>
</dbReference>
<dbReference type="AlphaFoldDB" id="A0A3P5WVE1"/>
<dbReference type="EMBL" id="UXAW01000042">
    <property type="protein sequence ID" value="VDC22456.1"/>
    <property type="molecule type" value="Genomic_DNA"/>
</dbReference>
<protein>
    <submittedName>
        <fullName evidence="2">Bacterial SH3 domain protein</fullName>
    </submittedName>
</protein>
<sequence length="212" mass="21768">MFRPVLLLSAAMFVTLLIAGNDRGQMRPGLARAVAGGEQIVRLERSFSPTVVAAPQPEPEGFAAALPPPVELIEAPKIASVPKEEPLPAEEPAAKPVFTLSALPGLGGDRATLDESAEPAEAAQSLYADPTDGGALNTAPGTARGDDIRIVSASSVNVRLGPSTGAEVVGKLYDGEAVRVIGTAGSEWAEVAIEGDGIRGYVAARFLEPAGY</sequence>
<name>A0A3P5WVE1_9RHOB</name>
<dbReference type="Gene3D" id="2.30.30.40">
    <property type="entry name" value="SH3 Domains"/>
    <property type="match status" value="1"/>
</dbReference>
<proteinExistence type="predicted"/>
<organism evidence="2 3">
    <name type="scientific">Pseudogemmobacter humi</name>
    <dbReference type="NCBI Taxonomy" id="2483812"/>
    <lineage>
        <taxon>Bacteria</taxon>
        <taxon>Pseudomonadati</taxon>
        <taxon>Pseudomonadota</taxon>
        <taxon>Alphaproteobacteria</taxon>
        <taxon>Rhodobacterales</taxon>
        <taxon>Paracoccaceae</taxon>
        <taxon>Pseudogemmobacter</taxon>
    </lineage>
</organism>
<reference evidence="2 3" key="1">
    <citation type="submission" date="2018-11" db="EMBL/GenBank/DDBJ databases">
        <authorList>
            <person name="Criscuolo A."/>
        </authorList>
    </citation>
    <scope>NUCLEOTIDE SEQUENCE [LARGE SCALE GENOMIC DNA]</scope>
    <source>
        <strain evidence="2">ACIP111625</strain>
    </source>
</reference>
<accession>A0A3P5WVE1</accession>
<dbReference type="SMART" id="SM00287">
    <property type="entry name" value="SH3b"/>
    <property type="match status" value="1"/>
</dbReference>
<gene>
    <name evidence="2" type="ORF">XINFAN_00779</name>
</gene>
<evidence type="ECO:0000313" key="3">
    <source>
        <dbReference type="Proteomes" id="UP000277498"/>
    </source>
</evidence>
<dbReference type="RefSeq" id="WP_124085207.1">
    <property type="nucleotide sequence ID" value="NZ_UXAW01000042.1"/>
</dbReference>
<dbReference type="OrthoDB" id="7857759at2"/>
<feature type="domain" description="SH3b" evidence="1">
    <location>
        <begin position="146"/>
        <end position="211"/>
    </location>
</feature>
<keyword evidence="3" id="KW-1185">Reference proteome</keyword>
<evidence type="ECO:0000259" key="1">
    <source>
        <dbReference type="PROSITE" id="PS51781"/>
    </source>
</evidence>